<feature type="domain" description="Major facilitator superfamily (MFS) profile" evidence="6">
    <location>
        <begin position="6"/>
        <end position="261"/>
    </location>
</feature>
<dbReference type="GO" id="GO:0005635">
    <property type="term" value="C:nuclear envelope"/>
    <property type="evidence" value="ECO:0007669"/>
    <property type="project" value="TreeGrafter"/>
</dbReference>
<organism evidence="7 8">
    <name type="scientific">Rhamnusium bicolor</name>
    <dbReference type="NCBI Taxonomy" id="1586634"/>
    <lineage>
        <taxon>Eukaryota</taxon>
        <taxon>Metazoa</taxon>
        <taxon>Ecdysozoa</taxon>
        <taxon>Arthropoda</taxon>
        <taxon>Hexapoda</taxon>
        <taxon>Insecta</taxon>
        <taxon>Pterygota</taxon>
        <taxon>Neoptera</taxon>
        <taxon>Endopterygota</taxon>
        <taxon>Coleoptera</taxon>
        <taxon>Polyphaga</taxon>
        <taxon>Cucujiformia</taxon>
        <taxon>Chrysomeloidea</taxon>
        <taxon>Cerambycidae</taxon>
        <taxon>Lepturinae</taxon>
        <taxon>Rhagiini</taxon>
        <taxon>Rhamnusium</taxon>
    </lineage>
</organism>
<protein>
    <recommendedName>
        <fullName evidence="6">Major facilitator superfamily (MFS) profile domain-containing protein</fullName>
    </recommendedName>
</protein>
<dbReference type="GO" id="GO:0016020">
    <property type="term" value="C:membrane"/>
    <property type="evidence" value="ECO:0007669"/>
    <property type="project" value="UniProtKB-SubCell"/>
</dbReference>
<dbReference type="EMBL" id="JANEYF010002304">
    <property type="protein sequence ID" value="KAJ8948386.1"/>
    <property type="molecule type" value="Genomic_DNA"/>
</dbReference>
<dbReference type="PRINTS" id="PR01035">
    <property type="entry name" value="TCRTETA"/>
</dbReference>
<keyword evidence="8" id="KW-1185">Reference proteome</keyword>
<feature type="transmembrane region" description="Helical" evidence="5">
    <location>
        <begin position="41"/>
        <end position="63"/>
    </location>
</feature>
<accession>A0AAV8YBN6</accession>
<comment type="caution">
    <text evidence="7">The sequence shown here is derived from an EMBL/GenBank/DDBJ whole genome shotgun (WGS) entry which is preliminary data.</text>
</comment>
<dbReference type="Gene3D" id="1.20.1250.20">
    <property type="entry name" value="MFS general substrate transporter like domains"/>
    <property type="match status" value="1"/>
</dbReference>
<reference evidence="7" key="1">
    <citation type="journal article" date="2023" name="Insect Mol. Biol.">
        <title>Genome sequencing provides insights into the evolution of gene families encoding plant cell wall-degrading enzymes in longhorned beetles.</title>
        <authorList>
            <person name="Shin N.R."/>
            <person name="Okamura Y."/>
            <person name="Kirsch R."/>
            <person name="Pauchet Y."/>
        </authorList>
    </citation>
    <scope>NUCLEOTIDE SEQUENCE</scope>
    <source>
        <strain evidence="7">RBIC_L_NR</strain>
    </source>
</reference>
<evidence type="ECO:0000259" key="6">
    <source>
        <dbReference type="PROSITE" id="PS50850"/>
    </source>
</evidence>
<dbReference type="InterPro" id="IPR036259">
    <property type="entry name" value="MFS_trans_sf"/>
</dbReference>
<name>A0AAV8YBN6_9CUCU</name>
<dbReference type="Pfam" id="PF07690">
    <property type="entry name" value="MFS_1"/>
    <property type="match status" value="1"/>
</dbReference>
<evidence type="ECO:0000256" key="3">
    <source>
        <dbReference type="ARBA" id="ARBA00022989"/>
    </source>
</evidence>
<evidence type="ECO:0000256" key="5">
    <source>
        <dbReference type="SAM" id="Phobius"/>
    </source>
</evidence>
<evidence type="ECO:0000313" key="8">
    <source>
        <dbReference type="Proteomes" id="UP001162156"/>
    </source>
</evidence>
<feature type="transmembrane region" description="Helical" evidence="5">
    <location>
        <begin position="75"/>
        <end position="102"/>
    </location>
</feature>
<dbReference type="InterPro" id="IPR001958">
    <property type="entry name" value="Tet-R_TetA/multi-R_MdtG-like"/>
</dbReference>
<feature type="transmembrane region" description="Helical" evidence="5">
    <location>
        <begin position="234"/>
        <end position="256"/>
    </location>
</feature>
<evidence type="ECO:0000256" key="1">
    <source>
        <dbReference type="ARBA" id="ARBA00004141"/>
    </source>
</evidence>
<keyword evidence="3 5" id="KW-1133">Transmembrane helix</keyword>
<dbReference type="InterPro" id="IPR020846">
    <property type="entry name" value="MFS_dom"/>
</dbReference>
<keyword evidence="4 5" id="KW-0472">Membrane</keyword>
<evidence type="ECO:0000256" key="2">
    <source>
        <dbReference type="ARBA" id="ARBA00022692"/>
    </source>
</evidence>
<sequence length="261" mass="28462">MSNIKTINLIYAISFLDLFAVGLTVPLFSTHLRELGVSHTVIGLLSSTYSGIQVLSGPIIGGWSDIRDRKYVLKITLLICGVCYGLLGITESIFFIFILRFILGIMKHTQSICKAVITDLVPHNEQTGIFGRSAAFSSVGFIIGPFIGGHLSEINHGFTYVCGLTVTSFIINFVPLSLASTTLRVVSMELMLKKSEKMHRGSLSGASNSIMSVARFVTPFLSGILSDIFSEQSVMLVAMIPAVLGMCVSLYMKFVYVNIKK</sequence>
<dbReference type="GO" id="GO:0022857">
    <property type="term" value="F:transmembrane transporter activity"/>
    <property type="evidence" value="ECO:0007669"/>
    <property type="project" value="InterPro"/>
</dbReference>
<dbReference type="Proteomes" id="UP001162156">
    <property type="component" value="Unassembled WGS sequence"/>
</dbReference>
<gene>
    <name evidence="7" type="ORF">NQ314_008426</name>
</gene>
<dbReference type="PANTHER" id="PTHR24002:SF3">
    <property type="entry name" value="SOLUTE CARRIER FAMILY 22 MEMBER 18"/>
    <property type="match status" value="1"/>
</dbReference>
<dbReference type="PANTHER" id="PTHR24002">
    <property type="entry name" value="SOLUTE CARRIER FAMILY 22 MEMBER 18"/>
    <property type="match status" value="1"/>
</dbReference>
<dbReference type="SUPFAM" id="SSF103473">
    <property type="entry name" value="MFS general substrate transporter"/>
    <property type="match status" value="2"/>
</dbReference>
<dbReference type="PROSITE" id="PS50850">
    <property type="entry name" value="MFS"/>
    <property type="match status" value="1"/>
</dbReference>
<evidence type="ECO:0000256" key="4">
    <source>
        <dbReference type="ARBA" id="ARBA00023136"/>
    </source>
</evidence>
<comment type="subcellular location">
    <subcellularLocation>
        <location evidence="1">Membrane</location>
        <topology evidence="1">Multi-pass membrane protein</topology>
    </subcellularLocation>
</comment>
<keyword evidence="2 5" id="KW-0812">Transmembrane</keyword>
<dbReference type="InterPro" id="IPR011701">
    <property type="entry name" value="MFS"/>
</dbReference>
<feature type="transmembrane region" description="Helical" evidence="5">
    <location>
        <begin position="9"/>
        <end position="29"/>
    </location>
</feature>
<dbReference type="AlphaFoldDB" id="A0AAV8YBN6"/>
<feature type="transmembrane region" description="Helical" evidence="5">
    <location>
        <begin position="158"/>
        <end position="180"/>
    </location>
</feature>
<proteinExistence type="predicted"/>
<evidence type="ECO:0000313" key="7">
    <source>
        <dbReference type="EMBL" id="KAJ8948386.1"/>
    </source>
</evidence>